<keyword evidence="1" id="KW-0843">Virulence</keyword>
<evidence type="ECO:0000259" key="4">
    <source>
        <dbReference type="Pfam" id="PF20220"/>
    </source>
</evidence>
<dbReference type="Pfam" id="PF20220">
    <property type="entry name" value="ABC_toxin_N"/>
    <property type="match status" value="1"/>
</dbReference>
<feature type="domain" description="Tc toxin complex TcA C-terminal TcB-binding" evidence="2">
    <location>
        <begin position="2484"/>
        <end position="2770"/>
    </location>
</feature>
<feature type="domain" description="ABC toxin N-terminal" evidence="4">
    <location>
        <begin position="1056"/>
        <end position="1174"/>
    </location>
</feature>
<sequence length="2970" mass="337002">MDVKTIDLFDSVILRKHNIIQNSEEWKELARRQRLMRLNIADDTTTYLMDKGLHSANHIAAMPLSQFLELCQDFPDNKQLEDAHKAAQAIRSTTMHMMANMKNLHPSGHFASTKAFTADPELSASFKGSPSYESLFGSLDYYECSEFSSIFGPAAYLLDLMRITQIYISDTNAKTIPSGLHFFDRRPDIKELVLTENNVTTEVLKLKIVNERIDALLKKLIPEAKKDYVAWLDQAVYPFSLPFCLPLTQIRSGLDQVELDLLAIYKTLQADEKYCFRELLTLSPEQYKLITTEDVKRQTTLWDEDSLAKMQLCALFSKKADFDAKDLIDLFQQNLDLDKEKESAKNFYIGKHLAKHKAVTEHYLYIKKDSKGDFIQNLNVDSDKTVVADNLDMIGRFIRFSQYIGFSFQEADWLLNVAEFLLTGIAPYDSGANSNRIDALCGDHLTAVSKIYQLADLLEQPVVNILDGLGIVKTYGVGIGVASEAPFDIIFNGANEVPYHPSYAGNPTYKDTVQTWDLSNKEIPLSVINILSQLGLGKTELLALGKYALKVLSISNKSLPLSVENLSLLYSYSSIANWLHINIVEFVLINENLNKIQIQAQGWSNPIDDLISLVNTAMWMKKHNTNVFKVDYIINGNMSRYVDLGFSIKDFPQWLKSTRALTPLEAGKVTDETVSKLIDIIANYLNVSQEIMQALFRMNSTDWVLDFLTTDSLKDAQLPIIRFSRLLALNNFLQINTPVLLSSVNQHPESYGFKKFPASSIKVGINLTQLQNLTAFRGLQEQFNDTQNDFIRYIDKQSFMPNFNQGKGYTITNVNTITNTSKVESWSQSIAFSSDIVKNGKVSFKMGQGNTQVMFGLAVTFASTFYSTINYAIFANQGLIFVVEKGKNKMPAFGSYTTDDVLSVERYGNTVGYYKNGVLFYTSTIKETKDMYLCVTFADVGGFITNVSQSDYCLSERDGILHHLTNWDIDQVQAISSRYTKYNKDIVALIVLVNDIFSLTKHLGDDVNMLFSLADKTTTDKHANMQAASELLFAQLKSCYTTDNFQVTAQIISGKVLEKKRDVIVGAATWALRKTYTDIQSTNNLSEYLLTDVSVSAKIKTSYIKEAISAAQLYLQRVKLDVEQFIVHMEIKDIWWQWISNYRIWEANREVYLYPENYLEPSLRKNQSTLFQDFSQTILKNNITPEATQKAFEKYFQGFEQLADMKYLSSYYTEDKNQALYYFFAVSATHPPQYYYCTYSHPLNSHFDFESTGMWSSWNKIDVAIKGKNITPIYHAGKLMILWVEVEKSSTSDVSSPSSKKGGSNSGGVTTNRLDVYKAKVEYIILQGKNSWGSVQTLIPEEIVYVDDQQSIGLNKLETGILFNGVFDDMDSDEWNTVYATNVGNDIAVYYGPFLAQFNDEWGEPFKNGLKTESIEELSIFELRLYKSMVLYASMQNSEQGWIEIDDAMMNLPYIDVRVFNQELMPTEVKLAKGYVATSSFWLSSFLDGDLRFLMSGNDNMLYANLASNIYDNYQFGNTLPLGEFQTSKKFTILNFEILASELPDGMSIAQLIDKLKGQGWLELMRSVSYCATVKYPAISQKQKTRLAQLTKILNLKLGEHQKFLLSVDNFLMTGINNRVLLLFNGIYSKYSKQFSVKNKSGTFLYKNKNNALFLDLQAKNTSQSSIISPSLHFGTPKISARSFYFPKTREMTLLISKRIFAAFLADGFIKLASDKSDYGFVDIEKFTKVMKVNNWEWMDTYLNKKRIDVLGENSLEVLCVMLASPKVSSAFFVNPLVNLSQSEAIYQAFIEKGERIISIRHSLCRQKIIDRGIAGVRGILIRNKIFISEQALYSIFDQITNCNSLIAIFNTPYSQPLSKVKYSIDDCGDLNCNVMRLDTNAFVRLKKQLMTEGIGKTLSLNNQQIPITTGNWISDLQPAKNLKLPSLLNGDQVDFVRGPYAQYYWELFFHAPILVVKNLSNQNKFEEAINWLRHIFNPSKKRKHITEKTFSTEAPEQINATTSAAAFKLLQETKLDENPYIDSNGDVNKNYKGNEKLDFLKLSVVQTRIIRSILSNYHIVNPINSYWNFEPFRNHTLQTLKDMLTNKASIQRYEDNPFDPFAIAQLRIGAFEKYVLMLYIDILIQWGDSLFTIDTRESINEATMLYLYAYDMLGSKPENLGRKHSQNPASFATILAKYGKSSAIPEFLIDMENHFHFKNLPATKMVNYPFNDLPSYFCIPENKHLIARWDTIEDRLQKIHNSLDIKGNFQELALFAPPINPMDLVRATASGGNALSANSQNGKTVPIYRFASIVQLTKQCIDSVVSLGRLLEGDLEKYEAEDLSLLHTTQEGVMLNLINNLKQDNIEQEENVLGGLNSNLKSAIDKKRYYDGLIKTGISSYEETAQVLEDVSIGFGIASGISFAAASYAFGLPQYGSPFALTYGGVQLGGKLSAIGQTFSLGASISTFASQRALTDGSYDRRNQEWVFSSDQAGDQIEEINNQMLASRVRIKMTQQELENNKTQIQQNQVVADYLHHKFTNKELYQWLAGRISALYYQQYQLALKTATLAQKSYQFELNSEQEFINIVYWDTTHKGLLAGESLLGSLTTMEQSYKTYLKNRKLEIEKTISLKEFNPAALKDFKKGKCTFELTERLFDNDFPGHYQRQVKSISISVPMIIGPYENLHATLLQLHSAVVLQPDIEAVKYLLKQDGSKKNIRNDWRNNQKIAISRGIEDAGVFQLDFRDEMYLPFENTGAVSTWVLSMPVSDNKGIDYTSISDVIINLRYSAIAGSPAFTKAVREALKQGATYPAALCYDLKQSFLSNWHTFMQDHSDLSKQQLEFSFNFNVKGLRYFDFVSLDKVVVRITTSAGINIEKSDILSLSIRDKVTKVDINNKILTDNGEYAEIKGWREGEIDNVKDSESVDTGWATDLDLKGIDAINANWVLSFDLNAIAKDDNLKAILKDGFIDPDKLLKIEVLSLYFGRPTK</sequence>
<dbReference type="RefSeq" id="WP_071563881.1">
    <property type="nucleotide sequence ID" value="NZ_MIQH01000420.1"/>
</dbReference>
<evidence type="ECO:0000259" key="3">
    <source>
        <dbReference type="Pfam" id="PF18413"/>
    </source>
</evidence>
<gene>
    <name evidence="5" type="ORF">BGC33_12530</name>
</gene>
<dbReference type="OrthoDB" id="9781691at2"/>
<accession>A0A1J5U9J9</accession>
<dbReference type="EMBL" id="MIQH01000420">
    <property type="protein sequence ID" value="OIR25057.1"/>
    <property type="molecule type" value="Genomic_DNA"/>
</dbReference>
<proteinExistence type="predicted"/>
<dbReference type="Pfam" id="PF03538">
    <property type="entry name" value="VRP1"/>
    <property type="match status" value="1"/>
</dbReference>
<reference evidence="6" key="1">
    <citation type="submission" date="2016-09" db="EMBL/GenBank/DDBJ databases">
        <title>Genome Sequence of Bathymodiolus thermophilus sulfur-oxidizing gill endosymbiont.</title>
        <authorList>
            <person name="Ponnudurai R."/>
            <person name="Kleiner M."/>
            <person name="Sayavedra L."/>
            <person name="Thuermer A."/>
            <person name="Felbeck H."/>
            <person name="Schlueter R."/>
            <person name="Schweder T."/>
            <person name="Markert S."/>
        </authorList>
    </citation>
    <scope>NUCLEOTIDE SEQUENCE [LARGE SCALE GENOMIC DNA]</scope>
    <source>
        <strain evidence="6">BAT/CrabSpa'14</strain>
    </source>
</reference>
<evidence type="ECO:0000313" key="6">
    <source>
        <dbReference type="Proteomes" id="UP000182798"/>
    </source>
</evidence>
<dbReference type="Proteomes" id="UP000182798">
    <property type="component" value="Unassembled WGS sequence"/>
</dbReference>
<evidence type="ECO:0000259" key="2">
    <source>
        <dbReference type="Pfam" id="PF18276"/>
    </source>
</evidence>
<protein>
    <submittedName>
        <fullName evidence="5">Uncharacterized protein</fullName>
    </submittedName>
</protein>
<evidence type="ECO:0000313" key="5">
    <source>
        <dbReference type="EMBL" id="OIR25057.1"/>
    </source>
</evidence>
<feature type="domain" description="Neuraminidase-like" evidence="3">
    <location>
        <begin position="1210"/>
        <end position="1340"/>
    </location>
</feature>
<organism evidence="5 6">
    <name type="scientific">Bathymodiolus thermophilus thioautotrophic gill symbiont</name>
    <dbReference type="NCBI Taxonomy" id="2360"/>
    <lineage>
        <taxon>Bacteria</taxon>
        <taxon>Pseudomonadati</taxon>
        <taxon>Pseudomonadota</taxon>
        <taxon>Gammaproteobacteria</taxon>
        <taxon>sulfur-oxidizing symbionts</taxon>
    </lineage>
</organism>
<evidence type="ECO:0000256" key="1">
    <source>
        <dbReference type="ARBA" id="ARBA00023026"/>
    </source>
</evidence>
<name>A0A1J5U9J9_9GAMM</name>
<dbReference type="InterPro" id="IPR040840">
    <property type="entry name" value="TcA_TcB_BD"/>
</dbReference>
<dbReference type="Pfam" id="PF18413">
    <property type="entry name" value="Neuraminidase"/>
    <property type="match status" value="1"/>
</dbReference>
<dbReference type="InterPro" id="IPR046839">
    <property type="entry name" value="ABC_toxin_N"/>
</dbReference>
<comment type="caution">
    <text evidence="5">The sequence shown here is derived from an EMBL/GenBank/DDBJ whole genome shotgun (WGS) entry which is preliminary data.</text>
</comment>
<dbReference type="InterPro" id="IPR018003">
    <property type="entry name" value="Insecticidal_toxin/plasmid_vir"/>
</dbReference>
<dbReference type="Pfam" id="PF18276">
    <property type="entry name" value="TcA_TcB_BD"/>
    <property type="match status" value="1"/>
</dbReference>
<dbReference type="InterPro" id="IPR041079">
    <property type="entry name" value="Neuraminidase-like"/>
</dbReference>